<protein>
    <submittedName>
        <fullName evidence="5">Uncharacterized protein</fullName>
    </submittedName>
</protein>
<dbReference type="InterPro" id="IPR017853">
    <property type="entry name" value="GH"/>
</dbReference>
<dbReference type="GO" id="GO:0006950">
    <property type="term" value="P:response to stress"/>
    <property type="evidence" value="ECO:0007669"/>
    <property type="project" value="UniProtKB-ARBA"/>
</dbReference>
<sequence>MSIFDFLQIVAFIIFSIQNSVNSIEGVAISEYASTENFKCLKENFTIKFVIVSAARNGTIDDLAKNNIKNAYAAGIEDVDIKITINFVKPRKIVNHTPREIIVSILNELNKNNLKIGKIWLDVAGDAGMNNANRTYRWYEDTERNIKFIEEMIEVLKENNKPYGIYSSKSHWTAITGNTQKFNKIPLWYNSFDGINNFSDYTNKSFGGWKYPYVKTYDYRKEMIDKSCGTRPYFAYIWKI</sequence>
<dbReference type="GO" id="GO:0009253">
    <property type="term" value="P:peptidoglycan catabolic process"/>
    <property type="evidence" value="ECO:0007669"/>
    <property type="project" value="InterPro"/>
</dbReference>
<evidence type="ECO:0000256" key="2">
    <source>
        <dbReference type="ARBA" id="ARBA00022729"/>
    </source>
</evidence>
<keyword evidence="4" id="KW-1185">Reference proteome</keyword>
<keyword evidence="2 3" id="KW-0732">Signal</keyword>
<feature type="chain" id="PRO_5037733380" evidence="3">
    <location>
        <begin position="24"/>
        <end position="240"/>
    </location>
</feature>
<dbReference type="GO" id="GO:0003796">
    <property type="term" value="F:lysozyme activity"/>
    <property type="evidence" value="ECO:0007669"/>
    <property type="project" value="InterPro"/>
</dbReference>
<dbReference type="PANTHER" id="PTHR23208">
    <property type="entry name" value="LYSOZYME PROTEIN"/>
    <property type="match status" value="1"/>
</dbReference>
<evidence type="ECO:0000313" key="5">
    <source>
        <dbReference type="WBParaSite" id="Minc3s00919g18888"/>
    </source>
</evidence>
<feature type="signal peptide" evidence="3">
    <location>
        <begin position="1"/>
        <end position="23"/>
    </location>
</feature>
<dbReference type="InterPro" id="IPR051595">
    <property type="entry name" value="GH25_Enzymes"/>
</dbReference>
<dbReference type="PROSITE" id="PS51904">
    <property type="entry name" value="GLYCOSYL_HYDROL_F25_2"/>
    <property type="match status" value="1"/>
</dbReference>
<name>A0A914LV01_MELIC</name>
<proteinExistence type="inferred from homology"/>
<comment type="similarity">
    <text evidence="1">Belongs to the glycosyl hydrolase 25 family.</text>
</comment>
<dbReference type="WBParaSite" id="Minc3s00919g18888">
    <property type="protein sequence ID" value="Minc3s00919g18888"/>
    <property type="gene ID" value="Minc3s00919g18888"/>
</dbReference>
<evidence type="ECO:0000313" key="4">
    <source>
        <dbReference type="Proteomes" id="UP000887563"/>
    </source>
</evidence>
<dbReference type="InterPro" id="IPR002053">
    <property type="entry name" value="Glyco_hydro_25"/>
</dbReference>
<reference evidence="5" key="1">
    <citation type="submission" date="2022-11" db="UniProtKB">
        <authorList>
            <consortium name="WormBaseParasite"/>
        </authorList>
    </citation>
    <scope>IDENTIFICATION</scope>
</reference>
<dbReference type="SUPFAM" id="SSF51445">
    <property type="entry name" value="(Trans)glycosidases"/>
    <property type="match status" value="1"/>
</dbReference>
<dbReference type="Gene3D" id="3.20.20.80">
    <property type="entry name" value="Glycosidases"/>
    <property type="match status" value="1"/>
</dbReference>
<dbReference type="GO" id="GO:0016998">
    <property type="term" value="P:cell wall macromolecule catabolic process"/>
    <property type="evidence" value="ECO:0007669"/>
    <property type="project" value="InterPro"/>
</dbReference>
<organism evidence="4 5">
    <name type="scientific">Meloidogyne incognita</name>
    <name type="common">Southern root-knot nematode worm</name>
    <name type="synonym">Oxyuris incognita</name>
    <dbReference type="NCBI Taxonomy" id="6306"/>
    <lineage>
        <taxon>Eukaryota</taxon>
        <taxon>Metazoa</taxon>
        <taxon>Ecdysozoa</taxon>
        <taxon>Nematoda</taxon>
        <taxon>Chromadorea</taxon>
        <taxon>Rhabditida</taxon>
        <taxon>Tylenchina</taxon>
        <taxon>Tylenchomorpha</taxon>
        <taxon>Tylenchoidea</taxon>
        <taxon>Meloidogynidae</taxon>
        <taxon>Meloidogyninae</taxon>
        <taxon>Meloidogyne</taxon>
        <taxon>Meloidogyne incognita group</taxon>
    </lineage>
</organism>
<evidence type="ECO:0000256" key="1">
    <source>
        <dbReference type="ARBA" id="ARBA00010646"/>
    </source>
</evidence>
<dbReference type="Proteomes" id="UP000887563">
    <property type="component" value="Unplaced"/>
</dbReference>
<dbReference type="PANTHER" id="PTHR23208:SF36">
    <property type="entry name" value="LYSOZYME-RELATED"/>
    <property type="match status" value="1"/>
</dbReference>
<dbReference type="GO" id="GO:0007165">
    <property type="term" value="P:signal transduction"/>
    <property type="evidence" value="ECO:0007669"/>
    <property type="project" value="TreeGrafter"/>
</dbReference>
<accession>A0A914LV01</accession>
<evidence type="ECO:0000256" key="3">
    <source>
        <dbReference type="SAM" id="SignalP"/>
    </source>
</evidence>
<dbReference type="AlphaFoldDB" id="A0A914LV01"/>